<evidence type="ECO:0000256" key="7">
    <source>
        <dbReference type="RuleBase" id="RU362044"/>
    </source>
</evidence>
<keyword evidence="5 7" id="KW-1133">Transmembrane helix</keyword>
<protein>
    <submittedName>
        <fullName evidence="8">ABC transporter permease</fullName>
    </submittedName>
</protein>
<dbReference type="Pfam" id="PF02405">
    <property type="entry name" value="MlaE"/>
    <property type="match status" value="1"/>
</dbReference>
<gene>
    <name evidence="8" type="ORF">G3I74_01700</name>
</gene>
<dbReference type="Proteomes" id="UP000484885">
    <property type="component" value="Unassembled WGS sequence"/>
</dbReference>
<dbReference type="GO" id="GO:0043190">
    <property type="term" value="C:ATP-binding cassette (ABC) transporter complex"/>
    <property type="evidence" value="ECO:0007669"/>
    <property type="project" value="InterPro"/>
</dbReference>
<dbReference type="RefSeq" id="WP_164209609.1">
    <property type="nucleotide sequence ID" value="NZ_JAAGSC010000031.1"/>
</dbReference>
<keyword evidence="6 7" id="KW-0472">Membrane</keyword>
<comment type="caution">
    <text evidence="8">The sequence shown here is derived from an EMBL/GenBank/DDBJ whole genome shotgun (WGS) entry which is preliminary data.</text>
</comment>
<evidence type="ECO:0000256" key="5">
    <source>
        <dbReference type="ARBA" id="ARBA00022989"/>
    </source>
</evidence>
<dbReference type="InterPro" id="IPR003453">
    <property type="entry name" value="ABC_MlaE_roteobac"/>
</dbReference>
<keyword evidence="9" id="KW-1185">Reference proteome</keyword>
<reference evidence="8 9" key="1">
    <citation type="submission" date="2020-02" db="EMBL/GenBank/DDBJ databases">
        <authorList>
            <person name="Zhang X.-Y."/>
        </authorList>
    </citation>
    <scope>NUCLEOTIDE SEQUENCE [LARGE SCALE GENOMIC DNA]</scope>
    <source>
        <strain evidence="8 9">C33</strain>
    </source>
</reference>
<name>A0A845UV75_9GAMM</name>
<evidence type="ECO:0000313" key="8">
    <source>
        <dbReference type="EMBL" id="NDY94444.1"/>
    </source>
</evidence>
<dbReference type="EMBL" id="JAAGSC010000031">
    <property type="protein sequence ID" value="NDY94444.1"/>
    <property type="molecule type" value="Genomic_DNA"/>
</dbReference>
<feature type="transmembrane region" description="Helical" evidence="7">
    <location>
        <begin position="46"/>
        <end position="70"/>
    </location>
</feature>
<dbReference type="InterPro" id="IPR030802">
    <property type="entry name" value="Permease_MalE"/>
</dbReference>
<keyword evidence="3" id="KW-0813">Transport</keyword>
<keyword evidence="7" id="KW-1003">Cell membrane</keyword>
<evidence type="ECO:0000256" key="4">
    <source>
        <dbReference type="ARBA" id="ARBA00022692"/>
    </source>
</evidence>
<comment type="caution">
    <text evidence="7">Lacks conserved residue(s) required for the propagation of feature annotation.</text>
</comment>
<evidence type="ECO:0000256" key="6">
    <source>
        <dbReference type="ARBA" id="ARBA00023136"/>
    </source>
</evidence>
<evidence type="ECO:0000256" key="3">
    <source>
        <dbReference type="ARBA" id="ARBA00022448"/>
    </source>
</evidence>
<comment type="similarity">
    <text evidence="2 7">Belongs to the MlaE permease family.</text>
</comment>
<evidence type="ECO:0000313" key="9">
    <source>
        <dbReference type="Proteomes" id="UP000484885"/>
    </source>
</evidence>
<dbReference type="PANTHER" id="PTHR30188">
    <property type="entry name" value="ABC TRANSPORTER PERMEASE PROTEIN-RELATED"/>
    <property type="match status" value="1"/>
</dbReference>
<evidence type="ECO:0000256" key="2">
    <source>
        <dbReference type="ARBA" id="ARBA00007556"/>
    </source>
</evidence>
<comment type="subcellular location">
    <subcellularLocation>
        <location evidence="7">Cell inner membrane</location>
        <topology evidence="7">Multi-pass membrane protein</topology>
    </subcellularLocation>
    <subcellularLocation>
        <location evidence="1">Membrane</location>
        <topology evidence="1">Multi-pass membrane protein</topology>
    </subcellularLocation>
</comment>
<keyword evidence="4 7" id="KW-0812">Transmembrane</keyword>
<dbReference type="NCBIfam" id="TIGR00056">
    <property type="entry name" value="MlaE family lipid ABC transporter permease subunit"/>
    <property type="match status" value="1"/>
</dbReference>
<feature type="transmembrane region" description="Helical" evidence="7">
    <location>
        <begin position="197"/>
        <end position="217"/>
    </location>
</feature>
<accession>A0A845UV75</accession>
<feature type="transmembrane region" description="Helical" evidence="7">
    <location>
        <begin position="229"/>
        <end position="255"/>
    </location>
</feature>
<dbReference type="GO" id="GO:0005548">
    <property type="term" value="F:phospholipid transporter activity"/>
    <property type="evidence" value="ECO:0007669"/>
    <property type="project" value="TreeGrafter"/>
</dbReference>
<evidence type="ECO:0000256" key="1">
    <source>
        <dbReference type="ARBA" id="ARBA00004141"/>
    </source>
</evidence>
<feature type="transmembrane region" description="Helical" evidence="7">
    <location>
        <begin position="146"/>
        <end position="177"/>
    </location>
</feature>
<dbReference type="AlphaFoldDB" id="A0A845UV75"/>
<proteinExistence type="inferred from homology"/>
<sequence length="256" mass="27366">MSAPAVPGRGPMESLRQIGRAGLFLVKVISRMRFTRLQLAETLRQIYFAGVRSLVIIVTCGFFVGLVLTLQSYDALARFGAADATSTLLSLSLFRELGPVLTAILFAGRAGTSITAEIGLMRATEQLDALDLMAIDPLERIVQPRLIAGIIAVPALVLIFNVTALLGGVVYAVFLMGTDSLVFWGNIQSSVELGRDFGHGMLKSVIFGLIAAWLAVFYGWTARPTGEGVALATTQTVIATAIVVLFVDFVLSALML</sequence>
<dbReference type="PANTHER" id="PTHR30188:SF4">
    <property type="entry name" value="PROTEIN TRIGALACTOSYLDIACYLGLYCEROL 1, CHLOROPLASTIC"/>
    <property type="match status" value="1"/>
</dbReference>
<keyword evidence="7" id="KW-0997">Cell inner membrane</keyword>
<organism evidence="8 9">
    <name type="scientific">Wenzhouxiangella limi</name>
    <dbReference type="NCBI Taxonomy" id="2707351"/>
    <lineage>
        <taxon>Bacteria</taxon>
        <taxon>Pseudomonadati</taxon>
        <taxon>Pseudomonadota</taxon>
        <taxon>Gammaproteobacteria</taxon>
        <taxon>Chromatiales</taxon>
        <taxon>Wenzhouxiangellaceae</taxon>
        <taxon>Wenzhouxiangella</taxon>
    </lineage>
</organism>